<dbReference type="Proteomes" id="UP000655523">
    <property type="component" value="Unassembled WGS sequence"/>
</dbReference>
<evidence type="ECO:0000259" key="1">
    <source>
        <dbReference type="Pfam" id="PF13340"/>
    </source>
</evidence>
<feature type="domain" description="Insertion element IS402-like" evidence="1">
    <location>
        <begin position="256"/>
        <end position="326"/>
    </location>
</feature>
<protein>
    <submittedName>
        <fullName evidence="2">Transposase</fullName>
    </submittedName>
</protein>
<dbReference type="EMBL" id="WOEZ01000039">
    <property type="protein sequence ID" value="NPT54422.1"/>
    <property type="molecule type" value="Genomic_DNA"/>
</dbReference>
<keyword evidence="3" id="KW-1185">Reference proteome</keyword>
<dbReference type="InterPro" id="IPR025161">
    <property type="entry name" value="IS402-like_dom"/>
</dbReference>
<dbReference type="AlphaFoldDB" id="A0A972NMB0"/>
<proteinExistence type="predicted"/>
<gene>
    <name evidence="2" type="ORF">GNZ13_07310</name>
</gene>
<evidence type="ECO:0000313" key="3">
    <source>
        <dbReference type="Proteomes" id="UP000655523"/>
    </source>
</evidence>
<evidence type="ECO:0000313" key="2">
    <source>
        <dbReference type="EMBL" id="NPT54422.1"/>
    </source>
</evidence>
<accession>A0A972NMB0</accession>
<reference evidence="2 3" key="1">
    <citation type="submission" date="2019-11" db="EMBL/GenBank/DDBJ databases">
        <title>Metabolism of dissolved organic matter in forest soils.</title>
        <authorList>
            <person name="Cyle K.T."/>
            <person name="Wilhelm R.C."/>
            <person name="Martinez C.E."/>
        </authorList>
    </citation>
    <scope>NUCLEOTIDE SEQUENCE [LARGE SCALE GENOMIC DNA]</scope>
    <source>
        <strain evidence="2 3">5N</strain>
    </source>
</reference>
<organism evidence="2 3">
    <name type="scientific">Paraburkholderia elongata</name>
    <dbReference type="NCBI Taxonomy" id="2675747"/>
    <lineage>
        <taxon>Bacteria</taxon>
        <taxon>Pseudomonadati</taxon>
        <taxon>Pseudomonadota</taxon>
        <taxon>Betaproteobacteria</taxon>
        <taxon>Burkholderiales</taxon>
        <taxon>Burkholderiaceae</taxon>
        <taxon>Paraburkholderia</taxon>
    </lineage>
</organism>
<dbReference type="Pfam" id="PF13340">
    <property type="entry name" value="DUF4096"/>
    <property type="match status" value="1"/>
</dbReference>
<sequence>MCLQSVERIHGRLQGRLVSEDGAIEWMDMQTIWSHKVPVPTRTKGQAVTRFHDWDIVNAAEYLQLAGLDTGIAGGHTIYAFTYGGLRFLVPAILVMKALFRPHATAFENLYRRSALDLMLAPVPAAGTMTAHLVRKSRKYNKNPQSKRASIGYRWLYCFPSAREAWDSVYQSAVQGRIHVTMPKIQASIATKGLRVGDTLLVSNLTILSFESMETPFAWAGEQPRQFDFGLERKDTAPYSPLIRSDLKQGPDGWALSDDEWNSIEHLFPHGFRRNSGEQARTLISAVLFKLGTGIGWKAMNARLGTTARVSSFYRDCRRFNRWDEVERILRGLRK</sequence>
<comment type="caution">
    <text evidence="2">The sequence shown here is derived from an EMBL/GenBank/DDBJ whole genome shotgun (WGS) entry which is preliminary data.</text>
</comment>
<name>A0A972NMB0_9BURK</name>